<gene>
    <name evidence="1" type="ORF">CDAR_297431</name>
</gene>
<keyword evidence="2" id="KW-1185">Reference proteome</keyword>
<dbReference type="EMBL" id="BPLQ01010366">
    <property type="protein sequence ID" value="GIY50291.1"/>
    <property type="molecule type" value="Genomic_DNA"/>
</dbReference>
<evidence type="ECO:0000313" key="1">
    <source>
        <dbReference type="EMBL" id="GIY50291.1"/>
    </source>
</evidence>
<evidence type="ECO:0000313" key="2">
    <source>
        <dbReference type="Proteomes" id="UP001054837"/>
    </source>
</evidence>
<organism evidence="1 2">
    <name type="scientific">Caerostris darwini</name>
    <dbReference type="NCBI Taxonomy" id="1538125"/>
    <lineage>
        <taxon>Eukaryota</taxon>
        <taxon>Metazoa</taxon>
        <taxon>Ecdysozoa</taxon>
        <taxon>Arthropoda</taxon>
        <taxon>Chelicerata</taxon>
        <taxon>Arachnida</taxon>
        <taxon>Araneae</taxon>
        <taxon>Araneomorphae</taxon>
        <taxon>Entelegynae</taxon>
        <taxon>Araneoidea</taxon>
        <taxon>Araneidae</taxon>
        <taxon>Caerostris</taxon>
    </lineage>
</organism>
<reference evidence="1 2" key="1">
    <citation type="submission" date="2021-06" db="EMBL/GenBank/DDBJ databases">
        <title>Caerostris darwini draft genome.</title>
        <authorList>
            <person name="Kono N."/>
            <person name="Arakawa K."/>
        </authorList>
    </citation>
    <scope>NUCLEOTIDE SEQUENCE [LARGE SCALE GENOMIC DNA]</scope>
</reference>
<dbReference type="AlphaFoldDB" id="A0AAV4TXR4"/>
<proteinExistence type="predicted"/>
<sequence>MDSRRNSPRGAPLSATCSSAIFIPLTASEYSKKIKFLQNTLSFAAQPLSPDMSPCSAPRRAVSSPVHEGLVMAQNVSRSPGELYLNAKVRMASSLELMYLKACEMEQLMGLAKVSEDVVHADLLCS</sequence>
<comment type="caution">
    <text evidence="1">The sequence shown here is derived from an EMBL/GenBank/DDBJ whole genome shotgun (WGS) entry which is preliminary data.</text>
</comment>
<dbReference type="Proteomes" id="UP001054837">
    <property type="component" value="Unassembled WGS sequence"/>
</dbReference>
<protein>
    <submittedName>
        <fullName evidence="1">Uncharacterized protein</fullName>
    </submittedName>
</protein>
<name>A0AAV4TXR4_9ARAC</name>
<accession>A0AAV4TXR4</accession>